<evidence type="ECO:0000313" key="2">
    <source>
        <dbReference type="EMBL" id="GAA5023898.1"/>
    </source>
</evidence>
<evidence type="ECO:0000256" key="1">
    <source>
        <dbReference type="SAM" id="SignalP"/>
    </source>
</evidence>
<dbReference type="EMBL" id="BAABKB010000023">
    <property type="protein sequence ID" value="GAA5023898.1"/>
    <property type="molecule type" value="Genomic_DNA"/>
</dbReference>
<comment type="caution">
    <text evidence="2">The sequence shown here is derived from an EMBL/GenBank/DDBJ whole genome shotgun (WGS) entry which is preliminary data.</text>
</comment>
<dbReference type="PROSITE" id="PS51257">
    <property type="entry name" value="PROKAR_LIPOPROTEIN"/>
    <property type="match status" value="1"/>
</dbReference>
<organism evidence="2 3">
    <name type="scientific">Streptomyces siamensis</name>
    <dbReference type="NCBI Taxonomy" id="1274986"/>
    <lineage>
        <taxon>Bacteria</taxon>
        <taxon>Bacillati</taxon>
        <taxon>Actinomycetota</taxon>
        <taxon>Actinomycetes</taxon>
        <taxon>Kitasatosporales</taxon>
        <taxon>Streptomycetaceae</taxon>
        <taxon>Streptomyces</taxon>
    </lineage>
</organism>
<name>A0ABP9JAF7_9ACTN</name>
<feature type="signal peptide" evidence="1">
    <location>
        <begin position="1"/>
        <end position="21"/>
    </location>
</feature>
<protein>
    <recommendedName>
        <fullName evidence="4">GerMN domain-containing protein</fullName>
    </recommendedName>
</protein>
<proteinExistence type="predicted"/>
<accession>A0ABP9JAF7</accession>
<evidence type="ECO:0000313" key="3">
    <source>
        <dbReference type="Proteomes" id="UP001501759"/>
    </source>
</evidence>
<keyword evidence="3" id="KW-1185">Reference proteome</keyword>
<dbReference type="RefSeq" id="WP_345655291.1">
    <property type="nucleotide sequence ID" value="NZ_BAABKB010000023.1"/>
</dbReference>
<feature type="chain" id="PRO_5045903560" description="GerMN domain-containing protein" evidence="1">
    <location>
        <begin position="22"/>
        <end position="184"/>
    </location>
</feature>
<sequence length="184" mass="18840">MKGSRLTALLVGFAATLTLSACGVPPSGVIEAGEPASGMLPSSQPTVPVVVSLYFLHDGALKAYPRKMGDPADLATVVDQLFDGPTNNEAVTATTQLPRLADAPDVTAGSGNGVSIKLPDDVAPLSRPAVLQLACTVAQLSGSFAKLPANAHRDGALASPSIRVLGDGWTRTQSADSCPEPWRP</sequence>
<gene>
    <name evidence="2" type="ORF">GCM10023335_57000</name>
</gene>
<evidence type="ECO:0008006" key="4">
    <source>
        <dbReference type="Google" id="ProtNLM"/>
    </source>
</evidence>
<keyword evidence="1" id="KW-0732">Signal</keyword>
<reference evidence="3" key="1">
    <citation type="journal article" date="2019" name="Int. J. Syst. Evol. Microbiol.">
        <title>The Global Catalogue of Microorganisms (GCM) 10K type strain sequencing project: providing services to taxonomists for standard genome sequencing and annotation.</title>
        <authorList>
            <consortium name="The Broad Institute Genomics Platform"/>
            <consortium name="The Broad Institute Genome Sequencing Center for Infectious Disease"/>
            <person name="Wu L."/>
            <person name="Ma J."/>
        </authorList>
    </citation>
    <scope>NUCLEOTIDE SEQUENCE [LARGE SCALE GENOMIC DNA]</scope>
    <source>
        <strain evidence="3">JCM 18409</strain>
    </source>
</reference>
<dbReference type="Proteomes" id="UP001501759">
    <property type="component" value="Unassembled WGS sequence"/>
</dbReference>